<organism evidence="1 2">
    <name type="scientific">Pseudochryseolinea flava</name>
    <dbReference type="NCBI Taxonomy" id="2059302"/>
    <lineage>
        <taxon>Bacteria</taxon>
        <taxon>Pseudomonadati</taxon>
        <taxon>Bacteroidota</taxon>
        <taxon>Cytophagia</taxon>
        <taxon>Cytophagales</taxon>
        <taxon>Fulvivirgaceae</taxon>
        <taxon>Pseudochryseolinea</taxon>
    </lineage>
</organism>
<name>A0A364Y9V1_9BACT</name>
<reference evidence="1 2" key="1">
    <citation type="submission" date="2018-06" db="EMBL/GenBank/DDBJ databases">
        <title>Chryseolinea flavus sp. nov., a member of the phylum Bacteroidetes isolated from soil.</title>
        <authorList>
            <person name="Li Y."/>
            <person name="Wang J."/>
        </authorList>
    </citation>
    <scope>NUCLEOTIDE SEQUENCE [LARGE SCALE GENOMIC DNA]</scope>
    <source>
        <strain evidence="1 2">SDU1-6</strain>
    </source>
</reference>
<dbReference type="InterPro" id="IPR019853">
    <property type="entry name" value="GldB-like"/>
</dbReference>
<dbReference type="OrthoDB" id="976022at2"/>
<accession>A0A364Y9V1</accession>
<evidence type="ECO:0000313" key="2">
    <source>
        <dbReference type="Proteomes" id="UP000251889"/>
    </source>
</evidence>
<keyword evidence="1" id="KW-0449">Lipoprotein</keyword>
<dbReference type="AlphaFoldDB" id="A0A364Y9V1"/>
<dbReference type="EMBL" id="QMFY01000001">
    <property type="protein sequence ID" value="RAW03215.1"/>
    <property type="molecule type" value="Genomic_DNA"/>
</dbReference>
<dbReference type="Proteomes" id="UP000251889">
    <property type="component" value="Unassembled WGS sequence"/>
</dbReference>
<sequence>MHFRSLASFAAFISIAALHIGCNSKDENECAPQPSVTPLTIEFEQFEDTIAAIQSKEQLVSFLTRQPLIRDFMLRRGEYPGDSVFINTLYKRFSSNAFDSLLIETKRIHGDLSTLKAQFNQAFSNFKHYYPDFNPPKVKTMISGLLDTDMIVSDSVIIVSLDFFLGKEGKYRPRVYDYQLAKYDPEDIVASLMLVYGIDTRFNATDVKDKTVLAEMISYGKAFAFAKHMLPCVPDSTFIWYTPQEMAGSKNNQDLIWARFVQDEILFSTSNEDKRNYLGERPITTQVGEKCPGRIGLFIGWQIVKAYMDSHPEMTLQQLMQVGDAQKLFKDSHYKPKQKK</sequence>
<keyword evidence="2" id="KW-1185">Reference proteome</keyword>
<protein>
    <submittedName>
        <fullName evidence="1">Gliding motility lipoprotein GldB</fullName>
    </submittedName>
</protein>
<proteinExistence type="predicted"/>
<dbReference type="Pfam" id="PF25594">
    <property type="entry name" value="GldB_lipo"/>
    <property type="match status" value="1"/>
</dbReference>
<evidence type="ECO:0000313" key="1">
    <source>
        <dbReference type="EMBL" id="RAW03215.1"/>
    </source>
</evidence>
<comment type="caution">
    <text evidence="1">The sequence shown here is derived from an EMBL/GenBank/DDBJ whole genome shotgun (WGS) entry which is preliminary data.</text>
</comment>
<gene>
    <name evidence="1" type="ORF">DQQ10_03780</name>
</gene>
<dbReference type="RefSeq" id="WP_112745430.1">
    <property type="nucleotide sequence ID" value="NZ_QMFY01000001.1"/>
</dbReference>